<accession>A0A0B5DRT3</accession>
<dbReference type="Gene3D" id="1.10.3720.10">
    <property type="entry name" value="MetI-like"/>
    <property type="match status" value="2"/>
</dbReference>
<dbReference type="KEGG" id="cid:P73_1039"/>
<dbReference type="PANTHER" id="PTHR30151">
    <property type="entry name" value="ALKANE SULFONATE ABC TRANSPORTER-RELATED, MEMBRANE SUBUNIT"/>
    <property type="match status" value="1"/>
</dbReference>
<feature type="transmembrane region" description="Helical" evidence="7">
    <location>
        <begin position="390"/>
        <end position="414"/>
    </location>
</feature>
<dbReference type="RefSeq" id="WP_043868769.1">
    <property type="nucleotide sequence ID" value="NZ_CP004393.1"/>
</dbReference>
<protein>
    <submittedName>
        <fullName evidence="9">Binding-protein-dependent transporter inner membrane component</fullName>
    </submittedName>
</protein>
<comment type="similarity">
    <text evidence="7">Belongs to the binding-protein-dependent transport system permease family.</text>
</comment>
<evidence type="ECO:0000313" key="10">
    <source>
        <dbReference type="Proteomes" id="UP000031521"/>
    </source>
</evidence>
<gene>
    <name evidence="9" type="ORF">P73_1039</name>
</gene>
<sequence length="523" mass="55468">MAAETTGPWRGLRNAAILFAVWEIVGRLDLVAGGALPGISEILIRLWIDWGDYPRHIWATLYASTIGFLIGNALGIGAGVIFALSPTALRLFRGVNIAAFALPPIAIAPILVLTLSGMAPRIALAALGVYFVTMTATVIGLSQADSRATDVIRAYGGTRWDILRRVQFRGALPSILAGLRVAAPNAVLGAILAEFGGGGRWGLGAYLLGSLGRGEPDRLWGIGLVATLIAGLSYGVFALLATRTIGATRAVTLNTAMPQESKAAGRPAKRIVLTLGTIALPFLVWWAFIKATGVPDLISKTPWGVVDYLFLAPTAESAQTRLLAALAETLPITFAGMAAGLGFAFLLAISSRLFPRAIEAFMPVALVTQTMPLVALTPLLVLILGRGTSLTLWATISVTFFPAFVTLAQGLALVPRSAQDLPRAYGAGRWKEMRMVTLPTSLPYLFAATRLTVPRALLGVMIAEWLATGKGLGNLLNQSRGFLDYGMIWAVAAVSVLLSVLFYLAVVLVERRVLQRLGMATAE</sequence>
<keyword evidence="3" id="KW-1003">Cell membrane</keyword>
<name>A0A0B5DRT3_9RHOB</name>
<dbReference type="SUPFAM" id="SSF161098">
    <property type="entry name" value="MetI-like"/>
    <property type="match status" value="2"/>
</dbReference>
<feature type="transmembrane region" description="Helical" evidence="7">
    <location>
        <begin position="219"/>
        <end position="240"/>
    </location>
</feature>
<evidence type="ECO:0000256" key="4">
    <source>
        <dbReference type="ARBA" id="ARBA00022692"/>
    </source>
</evidence>
<evidence type="ECO:0000256" key="6">
    <source>
        <dbReference type="ARBA" id="ARBA00023136"/>
    </source>
</evidence>
<organism evidence="9 10">
    <name type="scientific">Celeribacter indicus</name>
    <dbReference type="NCBI Taxonomy" id="1208324"/>
    <lineage>
        <taxon>Bacteria</taxon>
        <taxon>Pseudomonadati</taxon>
        <taxon>Pseudomonadota</taxon>
        <taxon>Alphaproteobacteria</taxon>
        <taxon>Rhodobacterales</taxon>
        <taxon>Roseobacteraceae</taxon>
        <taxon>Celeribacter</taxon>
    </lineage>
</organism>
<evidence type="ECO:0000256" key="3">
    <source>
        <dbReference type="ARBA" id="ARBA00022475"/>
    </source>
</evidence>
<evidence type="ECO:0000259" key="8">
    <source>
        <dbReference type="PROSITE" id="PS50928"/>
    </source>
</evidence>
<evidence type="ECO:0000256" key="1">
    <source>
        <dbReference type="ARBA" id="ARBA00004651"/>
    </source>
</evidence>
<keyword evidence="4 7" id="KW-0812">Transmembrane</keyword>
<evidence type="ECO:0000313" key="9">
    <source>
        <dbReference type="EMBL" id="AJE45754.1"/>
    </source>
</evidence>
<feature type="transmembrane region" description="Helical" evidence="7">
    <location>
        <begin position="60"/>
        <end position="85"/>
    </location>
</feature>
<keyword evidence="2 7" id="KW-0813">Transport</keyword>
<proteinExistence type="inferred from homology"/>
<keyword evidence="5 7" id="KW-1133">Transmembrane helix</keyword>
<feature type="domain" description="ABC transmembrane type-1" evidence="8">
    <location>
        <begin position="57"/>
        <end position="241"/>
    </location>
</feature>
<feature type="transmembrane region" description="Helical" evidence="7">
    <location>
        <begin position="97"/>
        <end position="115"/>
    </location>
</feature>
<reference evidence="9 10" key="1">
    <citation type="journal article" date="2014" name="Int. J. Syst. Evol. Microbiol.">
        <title>Celeribacter indicus sp. nov., a polycyclic aromatic hydrocarbon-degrading bacterium from deep-sea sediment and reclassification of Huaishuia halophila as Celeribacter halophilus comb. nov.</title>
        <authorList>
            <person name="Lai Q."/>
            <person name="Cao J."/>
            <person name="Yuan J."/>
            <person name="Li F."/>
            <person name="Shao Z."/>
        </authorList>
    </citation>
    <scope>NUCLEOTIDE SEQUENCE [LARGE SCALE GENOMIC DNA]</scope>
    <source>
        <strain evidence="9">P73</strain>
    </source>
</reference>
<dbReference type="GO" id="GO:0005886">
    <property type="term" value="C:plasma membrane"/>
    <property type="evidence" value="ECO:0007669"/>
    <property type="project" value="UniProtKB-SubCell"/>
</dbReference>
<dbReference type="OrthoDB" id="9799271at2"/>
<dbReference type="PANTHER" id="PTHR30151:SF20">
    <property type="entry name" value="ABC TRANSPORTER PERMEASE PROTEIN HI_0355-RELATED"/>
    <property type="match status" value="1"/>
</dbReference>
<feature type="transmembrane region" description="Helical" evidence="7">
    <location>
        <begin position="271"/>
        <end position="289"/>
    </location>
</feature>
<dbReference type="PROSITE" id="PS50928">
    <property type="entry name" value="ABC_TM1"/>
    <property type="match status" value="2"/>
</dbReference>
<feature type="transmembrane region" description="Helical" evidence="7">
    <location>
        <begin position="122"/>
        <end position="141"/>
    </location>
</feature>
<evidence type="ECO:0000256" key="2">
    <source>
        <dbReference type="ARBA" id="ARBA00022448"/>
    </source>
</evidence>
<evidence type="ECO:0000256" key="5">
    <source>
        <dbReference type="ARBA" id="ARBA00022989"/>
    </source>
</evidence>
<dbReference type="InterPro" id="IPR035906">
    <property type="entry name" value="MetI-like_sf"/>
</dbReference>
<dbReference type="GO" id="GO:0055085">
    <property type="term" value="P:transmembrane transport"/>
    <property type="evidence" value="ECO:0007669"/>
    <property type="project" value="InterPro"/>
</dbReference>
<dbReference type="EMBL" id="CP004393">
    <property type="protein sequence ID" value="AJE45754.1"/>
    <property type="molecule type" value="Genomic_DNA"/>
</dbReference>
<keyword evidence="6 7" id="KW-0472">Membrane</keyword>
<evidence type="ECO:0000256" key="7">
    <source>
        <dbReference type="RuleBase" id="RU363032"/>
    </source>
</evidence>
<feature type="transmembrane region" description="Helical" evidence="7">
    <location>
        <begin position="442"/>
        <end position="467"/>
    </location>
</feature>
<dbReference type="Pfam" id="PF00528">
    <property type="entry name" value="BPD_transp_1"/>
    <property type="match status" value="2"/>
</dbReference>
<comment type="subcellular location">
    <subcellularLocation>
        <location evidence="1 7">Cell membrane</location>
        <topology evidence="1 7">Multi-pass membrane protein</topology>
    </subcellularLocation>
</comment>
<dbReference type="HOGENOM" id="CLU_512667_0_0_5"/>
<dbReference type="STRING" id="1208324.P73_1039"/>
<feature type="transmembrane region" description="Helical" evidence="7">
    <location>
        <begin position="487"/>
        <end position="509"/>
    </location>
</feature>
<dbReference type="Proteomes" id="UP000031521">
    <property type="component" value="Chromosome"/>
</dbReference>
<dbReference type="AlphaFoldDB" id="A0A0B5DRT3"/>
<feature type="transmembrane region" description="Helical" evidence="7">
    <location>
        <begin position="361"/>
        <end position="384"/>
    </location>
</feature>
<dbReference type="InterPro" id="IPR000515">
    <property type="entry name" value="MetI-like"/>
</dbReference>
<keyword evidence="10" id="KW-1185">Reference proteome</keyword>
<dbReference type="CDD" id="cd06261">
    <property type="entry name" value="TM_PBP2"/>
    <property type="match status" value="2"/>
</dbReference>
<feature type="transmembrane region" description="Helical" evidence="7">
    <location>
        <begin position="330"/>
        <end position="349"/>
    </location>
</feature>
<feature type="domain" description="ABC transmembrane type-1" evidence="8">
    <location>
        <begin position="326"/>
        <end position="506"/>
    </location>
</feature>